<evidence type="ECO:0000259" key="10">
    <source>
        <dbReference type="PROSITE" id="PS51198"/>
    </source>
</evidence>
<evidence type="ECO:0000313" key="12">
    <source>
        <dbReference type="Proteomes" id="UP000011509"/>
    </source>
</evidence>
<comment type="caution">
    <text evidence="11">The sequence shown here is derived from an EMBL/GenBank/DDBJ whole genome shotgun (WGS) entry which is preliminary data.</text>
</comment>
<proteinExistence type="predicted"/>
<dbReference type="PROSITE" id="PS51198">
    <property type="entry name" value="UVRD_HELICASE_ATP_BIND"/>
    <property type="match status" value="1"/>
</dbReference>
<evidence type="ECO:0000256" key="4">
    <source>
        <dbReference type="ARBA" id="ARBA00022840"/>
    </source>
</evidence>
<reference evidence="11 12" key="1">
    <citation type="journal article" date="2014" name="PLoS Genet.">
        <title>Phylogenetically driven sequencing of extremely halophilic archaea reveals strategies for static and dynamic osmo-response.</title>
        <authorList>
            <person name="Becker E.A."/>
            <person name="Seitzer P.M."/>
            <person name="Tritt A."/>
            <person name="Larsen D."/>
            <person name="Krusor M."/>
            <person name="Yao A.I."/>
            <person name="Wu D."/>
            <person name="Madern D."/>
            <person name="Eisen J.A."/>
            <person name="Darling A.E."/>
            <person name="Facciotti M.T."/>
        </authorList>
    </citation>
    <scope>NUCLEOTIDE SEQUENCE [LARGE SCALE GENOMIC DNA]</scope>
    <source>
        <strain evidence="11 12">DSM 10284</strain>
    </source>
</reference>
<name>M0E7D4_9EURY</name>
<dbReference type="InterPro" id="IPR012340">
    <property type="entry name" value="NA-bd_OB-fold"/>
</dbReference>
<dbReference type="GO" id="GO:0000725">
    <property type="term" value="P:recombinational repair"/>
    <property type="evidence" value="ECO:0007669"/>
    <property type="project" value="TreeGrafter"/>
</dbReference>
<dbReference type="Pfam" id="PF00580">
    <property type="entry name" value="UvrD-helicase"/>
    <property type="match status" value="1"/>
</dbReference>
<evidence type="ECO:0000256" key="1">
    <source>
        <dbReference type="ARBA" id="ARBA00022741"/>
    </source>
</evidence>
<feature type="binding site" evidence="9">
    <location>
        <begin position="56"/>
        <end position="63"/>
    </location>
    <ligand>
        <name>ATP</name>
        <dbReference type="ChEBI" id="CHEBI:30616"/>
    </ligand>
</feature>
<dbReference type="GO" id="GO:0005524">
    <property type="term" value="F:ATP binding"/>
    <property type="evidence" value="ECO:0007669"/>
    <property type="project" value="UniProtKB-UniRule"/>
</dbReference>
<dbReference type="GO" id="GO:0043138">
    <property type="term" value="F:3'-5' DNA helicase activity"/>
    <property type="evidence" value="ECO:0007669"/>
    <property type="project" value="UniProtKB-EC"/>
</dbReference>
<organism evidence="11 12">
    <name type="scientific">Halorubrum coriense DSM 10284</name>
    <dbReference type="NCBI Taxonomy" id="1227466"/>
    <lineage>
        <taxon>Archaea</taxon>
        <taxon>Methanobacteriati</taxon>
        <taxon>Methanobacteriota</taxon>
        <taxon>Stenosarchaea group</taxon>
        <taxon>Halobacteria</taxon>
        <taxon>Halobacteriales</taxon>
        <taxon>Haloferacaceae</taxon>
        <taxon>Halorubrum</taxon>
    </lineage>
</organism>
<dbReference type="AlphaFoldDB" id="M0E7D4"/>
<evidence type="ECO:0000256" key="9">
    <source>
        <dbReference type="PROSITE-ProRule" id="PRU00560"/>
    </source>
</evidence>
<dbReference type="Gene3D" id="3.40.50.300">
    <property type="entry name" value="P-loop containing nucleotide triphosphate hydrolases"/>
    <property type="match status" value="3"/>
</dbReference>
<dbReference type="GO" id="GO:0003677">
    <property type="term" value="F:DNA binding"/>
    <property type="evidence" value="ECO:0007669"/>
    <property type="project" value="InterPro"/>
</dbReference>
<keyword evidence="1 9" id="KW-0547">Nucleotide-binding</keyword>
<dbReference type="PATRIC" id="fig|1227466.3.peg.3203"/>
<evidence type="ECO:0000313" key="11">
    <source>
        <dbReference type="EMBL" id="ELZ43680.1"/>
    </source>
</evidence>
<keyword evidence="2 9" id="KW-0378">Hydrolase</keyword>
<dbReference type="PANTHER" id="PTHR11070:SF2">
    <property type="entry name" value="ATP-DEPENDENT DNA HELICASE SRS2"/>
    <property type="match status" value="1"/>
</dbReference>
<accession>M0E7D4</accession>
<dbReference type="STRING" id="1227466.C464_16052"/>
<protein>
    <recommendedName>
        <fullName evidence="7">DNA 3'-5' helicase</fullName>
        <ecNumber evidence="7">5.6.2.4</ecNumber>
    </recommendedName>
</protein>
<dbReference type="InterPro" id="IPR027417">
    <property type="entry name" value="P-loop_NTPase"/>
</dbReference>
<evidence type="ECO:0000256" key="8">
    <source>
        <dbReference type="ARBA" id="ARBA00048988"/>
    </source>
</evidence>
<keyword evidence="3 9" id="KW-0347">Helicase</keyword>
<dbReference type="InterPro" id="IPR000212">
    <property type="entry name" value="DNA_helicase_UvrD/REP"/>
</dbReference>
<evidence type="ECO:0000256" key="2">
    <source>
        <dbReference type="ARBA" id="ARBA00022801"/>
    </source>
</evidence>
<dbReference type="Pfam" id="PF13361">
    <property type="entry name" value="UvrD_C"/>
    <property type="match status" value="1"/>
</dbReference>
<dbReference type="EMBL" id="AOJL01000061">
    <property type="protein sequence ID" value="ELZ43680.1"/>
    <property type="molecule type" value="Genomic_DNA"/>
</dbReference>
<dbReference type="InterPro" id="IPR014017">
    <property type="entry name" value="DNA_helicase_UvrD-like_C"/>
</dbReference>
<dbReference type="PANTHER" id="PTHR11070">
    <property type="entry name" value="UVRD / RECB / PCRA DNA HELICASE FAMILY MEMBER"/>
    <property type="match status" value="1"/>
</dbReference>
<dbReference type="EC" id="5.6.2.4" evidence="7"/>
<comment type="catalytic activity">
    <reaction evidence="8">
        <text>ATP + H2O = ADP + phosphate + H(+)</text>
        <dbReference type="Rhea" id="RHEA:13065"/>
        <dbReference type="ChEBI" id="CHEBI:15377"/>
        <dbReference type="ChEBI" id="CHEBI:15378"/>
        <dbReference type="ChEBI" id="CHEBI:30616"/>
        <dbReference type="ChEBI" id="CHEBI:43474"/>
        <dbReference type="ChEBI" id="CHEBI:456216"/>
        <dbReference type="EC" id="5.6.2.4"/>
    </reaction>
</comment>
<comment type="catalytic activity">
    <reaction evidence="6">
        <text>Couples ATP hydrolysis with the unwinding of duplex DNA by translocating in the 3'-5' direction.</text>
        <dbReference type="EC" id="5.6.2.4"/>
    </reaction>
</comment>
<dbReference type="InterPro" id="IPR014016">
    <property type="entry name" value="UvrD-like_ATP-bd"/>
</dbReference>
<keyword evidence="12" id="KW-1185">Reference proteome</keyword>
<sequence length="781" mass="89013">MVGLEDQVDHVNEQFVDRKRSQYQDMFSGFGEEDLALNSEQELAVYRNDVHNQVIAGAGTGKTFSLSCRVKYLVEEGISEDDILTLTFTRKAADEMEERLDDMFDITGVETSTLHSFGNRTLNEVDPTLVQIEDQSRLREAGQLIRTLRADNPEFRSHFESFLNIYAEENLSDDRDTRADFVDSLRYKSDTTLRGEEVESQFDEEQEVHTSIADWLFKHQLDYRYRQYAAWAGNPGNEAYIPDFTLPGQNICIEYIPSSSTRRRKRWYEQKPTAAEIAAIFEDTERTCIVIDGDEITPKQVTHYLAEQLSARGIEMEETLQGTELQDAVYEHNILEREVESHFAEFVKKAKTNQRDPREYLETLDEEADPELYHFSHAATRVLEAYNEQYEKYNAYDFVDMIVMATSAIESDEAGDMAEFKHVMVDEFQDLNLVQVEFIQALLDQHKDARLFAVGDDWQSIYGFKGARPDYFIDFEQHFPYDTKTELETNYRCPPSVVQAGNTLIQNNDAKTAKTVKANKSLETTPQVHLVPGSNDFQYKRNAINKLVQLVTKSLHTNPDREPSDIMVLARNEEGSPFIRDVTRELQKRDIEVGGSSGVEVTTAHQSKGKEAEHVVIANVACEMNDGFPPTGGDRNLTALVEVNTGSHFDEERRLFYVALTRAEKRLDIQSRTGQQSPFLGEIQDHTDLNSSGIDCTVHRTTVTVTVADEREAEPYWETRQVGEVVIDGEHSLNFAIDDDATNQPLLDAGTAYRLEGVRVGEYDGQPQLQIDQETTITSQP</sequence>
<evidence type="ECO:0000256" key="6">
    <source>
        <dbReference type="ARBA" id="ARBA00034617"/>
    </source>
</evidence>
<dbReference type="Gene3D" id="2.40.50.140">
    <property type="entry name" value="Nucleic acid-binding proteins"/>
    <property type="match status" value="1"/>
</dbReference>
<gene>
    <name evidence="11" type="ORF">C464_16052</name>
</gene>
<evidence type="ECO:0000256" key="7">
    <source>
        <dbReference type="ARBA" id="ARBA00034808"/>
    </source>
</evidence>
<dbReference type="Proteomes" id="UP000011509">
    <property type="component" value="Unassembled WGS sequence"/>
</dbReference>
<keyword evidence="5" id="KW-0413">Isomerase</keyword>
<dbReference type="GO" id="GO:0016787">
    <property type="term" value="F:hydrolase activity"/>
    <property type="evidence" value="ECO:0007669"/>
    <property type="project" value="UniProtKB-UniRule"/>
</dbReference>
<feature type="domain" description="UvrD-like helicase ATP-binding" evidence="10">
    <location>
        <begin position="35"/>
        <end position="494"/>
    </location>
</feature>
<evidence type="ECO:0000256" key="3">
    <source>
        <dbReference type="ARBA" id="ARBA00022806"/>
    </source>
</evidence>
<keyword evidence="4 9" id="KW-0067">ATP-binding</keyword>
<evidence type="ECO:0000256" key="5">
    <source>
        <dbReference type="ARBA" id="ARBA00023235"/>
    </source>
</evidence>
<dbReference type="SUPFAM" id="SSF52540">
    <property type="entry name" value="P-loop containing nucleoside triphosphate hydrolases"/>
    <property type="match status" value="1"/>
</dbReference>